<proteinExistence type="predicted"/>
<sequence>MPFVRTNGIRLHYTERGQGEPLVLLMGLGAPGSVWEEHARVYERHFRCFLIDNRGAGQSDKPVGPYTTKAMAEDTLGLVRELGLEAVHLSGISMGSAIAQEVALAAPERVRSLTLNCSWQACGSYTASVFETLAAGYERLRPDEFQRLLQAFIYTPAYHEAHGDKLEAARRAALTEAEPMPAHAFRAQCDACLTHRTAGRLAAVAAPTLLTVGDRDAFTPLPLTEAIAAEMPQAELEVFSGSGHTHHWDRLDDFNRRTLDFLLGHRASGR</sequence>
<name>A0ABW2F4F6_9BACL</name>
<dbReference type="Proteomes" id="UP001596378">
    <property type="component" value="Unassembled WGS sequence"/>
</dbReference>
<evidence type="ECO:0000259" key="1">
    <source>
        <dbReference type="Pfam" id="PF00561"/>
    </source>
</evidence>
<keyword evidence="3" id="KW-1185">Reference proteome</keyword>
<feature type="domain" description="AB hydrolase-1" evidence="1">
    <location>
        <begin position="21"/>
        <end position="250"/>
    </location>
</feature>
<evidence type="ECO:0000313" key="3">
    <source>
        <dbReference type="Proteomes" id="UP001596378"/>
    </source>
</evidence>
<dbReference type="Pfam" id="PF00561">
    <property type="entry name" value="Abhydrolase_1"/>
    <property type="match status" value="1"/>
</dbReference>
<accession>A0ABW2F4F6</accession>
<dbReference type="Gene3D" id="3.40.50.1820">
    <property type="entry name" value="alpha/beta hydrolase"/>
    <property type="match status" value="1"/>
</dbReference>
<reference evidence="3" key="1">
    <citation type="journal article" date="2019" name="Int. J. Syst. Evol. Microbiol.">
        <title>The Global Catalogue of Microorganisms (GCM) 10K type strain sequencing project: providing services to taxonomists for standard genome sequencing and annotation.</title>
        <authorList>
            <consortium name="The Broad Institute Genomics Platform"/>
            <consortium name="The Broad Institute Genome Sequencing Center for Infectious Disease"/>
            <person name="Wu L."/>
            <person name="Ma J."/>
        </authorList>
    </citation>
    <scope>NUCLEOTIDE SEQUENCE [LARGE SCALE GENOMIC DNA]</scope>
    <source>
        <strain evidence="3">KCTC 12907</strain>
    </source>
</reference>
<dbReference type="InterPro" id="IPR000073">
    <property type="entry name" value="AB_hydrolase_1"/>
</dbReference>
<dbReference type="InterPro" id="IPR050471">
    <property type="entry name" value="AB_hydrolase"/>
</dbReference>
<dbReference type="SUPFAM" id="SSF53474">
    <property type="entry name" value="alpha/beta-Hydrolases"/>
    <property type="match status" value="1"/>
</dbReference>
<dbReference type="InterPro" id="IPR029058">
    <property type="entry name" value="AB_hydrolase_fold"/>
</dbReference>
<dbReference type="RefSeq" id="WP_378048280.1">
    <property type="nucleotide sequence ID" value="NZ_JBHMDN010000016.1"/>
</dbReference>
<comment type="caution">
    <text evidence="2">The sequence shown here is derived from an EMBL/GenBank/DDBJ whole genome shotgun (WGS) entry which is preliminary data.</text>
</comment>
<protein>
    <submittedName>
        <fullName evidence="2">Alpha/beta fold hydrolase</fullName>
    </submittedName>
</protein>
<evidence type="ECO:0000313" key="2">
    <source>
        <dbReference type="EMBL" id="MFC7147656.1"/>
    </source>
</evidence>
<dbReference type="PANTHER" id="PTHR43433:SF5">
    <property type="entry name" value="AB HYDROLASE-1 DOMAIN-CONTAINING PROTEIN"/>
    <property type="match status" value="1"/>
</dbReference>
<dbReference type="EMBL" id="JBHTAI010000002">
    <property type="protein sequence ID" value="MFC7147656.1"/>
    <property type="molecule type" value="Genomic_DNA"/>
</dbReference>
<keyword evidence="2" id="KW-0378">Hydrolase</keyword>
<organism evidence="2 3">
    <name type="scientific">Cohnella cellulosilytica</name>
    <dbReference type="NCBI Taxonomy" id="986710"/>
    <lineage>
        <taxon>Bacteria</taxon>
        <taxon>Bacillati</taxon>
        <taxon>Bacillota</taxon>
        <taxon>Bacilli</taxon>
        <taxon>Bacillales</taxon>
        <taxon>Paenibacillaceae</taxon>
        <taxon>Cohnella</taxon>
    </lineage>
</organism>
<dbReference type="PRINTS" id="PR00111">
    <property type="entry name" value="ABHYDROLASE"/>
</dbReference>
<dbReference type="PANTHER" id="PTHR43433">
    <property type="entry name" value="HYDROLASE, ALPHA/BETA FOLD FAMILY PROTEIN"/>
    <property type="match status" value="1"/>
</dbReference>
<gene>
    <name evidence="2" type="ORF">ACFQMJ_03820</name>
</gene>
<dbReference type="GO" id="GO:0016787">
    <property type="term" value="F:hydrolase activity"/>
    <property type="evidence" value="ECO:0007669"/>
    <property type="project" value="UniProtKB-KW"/>
</dbReference>